<feature type="transmembrane region" description="Helical" evidence="6">
    <location>
        <begin position="32"/>
        <end position="57"/>
    </location>
</feature>
<organism evidence="7">
    <name type="scientific">mine drainage metagenome</name>
    <dbReference type="NCBI Taxonomy" id="410659"/>
    <lineage>
        <taxon>unclassified sequences</taxon>
        <taxon>metagenomes</taxon>
        <taxon>ecological metagenomes</taxon>
    </lineage>
</organism>
<dbReference type="PANTHER" id="PTHR30213:SF0">
    <property type="entry name" value="UPF0761 MEMBRANE PROTEIN YIHY"/>
    <property type="match status" value="1"/>
</dbReference>
<gene>
    <name evidence="7" type="ORF">GALL_217160</name>
</gene>
<comment type="subcellular location">
    <subcellularLocation>
        <location evidence="1">Cell membrane</location>
        <topology evidence="1">Multi-pass membrane protein</topology>
    </subcellularLocation>
</comment>
<keyword evidence="4 6" id="KW-1133">Transmembrane helix</keyword>
<feature type="transmembrane region" description="Helical" evidence="6">
    <location>
        <begin position="98"/>
        <end position="118"/>
    </location>
</feature>
<protein>
    <submittedName>
        <fullName evidence="7">Uncharacterized protein</fullName>
    </submittedName>
</protein>
<comment type="caution">
    <text evidence="7">The sequence shown here is derived from an EMBL/GenBank/DDBJ whole genome shotgun (WGS) entry which is preliminary data.</text>
</comment>
<evidence type="ECO:0000313" key="7">
    <source>
        <dbReference type="EMBL" id="OIQ96317.1"/>
    </source>
</evidence>
<dbReference type="EMBL" id="MLJW01000151">
    <property type="protein sequence ID" value="OIQ96317.1"/>
    <property type="molecule type" value="Genomic_DNA"/>
</dbReference>
<dbReference type="AlphaFoldDB" id="A0A1J5S7Q5"/>
<reference evidence="7" key="1">
    <citation type="submission" date="2016-10" db="EMBL/GenBank/DDBJ databases">
        <title>Sequence of Gallionella enrichment culture.</title>
        <authorList>
            <person name="Poehlein A."/>
            <person name="Muehling M."/>
            <person name="Daniel R."/>
        </authorList>
    </citation>
    <scope>NUCLEOTIDE SEQUENCE</scope>
</reference>
<keyword evidence="2" id="KW-1003">Cell membrane</keyword>
<sequence>MKLIDPRTAHIIKNPVAFALQVLKAFQANQGLLLAGAVAYYALLSIVPLLILMVIVLSNVIDQNVLLATIAKALEYAVPGESRAVLAELKALLEHSKLIGWVLFITMLFFSSLGFRVLESSITVIFLHRLQKKKRPLLVSFLLPFIYNFFIGAALFAGTFIMVYLLALGDENLVLLGHSWSLGGVSRMLIGGAGIVAEILLISAIYYFMPVGGLTAKHALIGGVTAGLLWELIRHILSWYFASMSQVSVVYGSLTTAIVVMLSFEIGATLLLLGAQVIAEYENIAPGAVKTSSE</sequence>
<evidence type="ECO:0000256" key="6">
    <source>
        <dbReference type="SAM" id="Phobius"/>
    </source>
</evidence>
<evidence type="ECO:0000256" key="5">
    <source>
        <dbReference type="ARBA" id="ARBA00023136"/>
    </source>
</evidence>
<evidence type="ECO:0000256" key="2">
    <source>
        <dbReference type="ARBA" id="ARBA00022475"/>
    </source>
</evidence>
<keyword evidence="5 6" id="KW-0472">Membrane</keyword>
<accession>A0A1J5S7Q5</accession>
<dbReference type="Pfam" id="PF03631">
    <property type="entry name" value="Virul_fac_BrkB"/>
    <property type="match status" value="1"/>
</dbReference>
<feature type="transmembrane region" description="Helical" evidence="6">
    <location>
        <begin position="248"/>
        <end position="273"/>
    </location>
</feature>
<feature type="transmembrane region" description="Helical" evidence="6">
    <location>
        <begin position="188"/>
        <end position="208"/>
    </location>
</feature>
<evidence type="ECO:0000256" key="1">
    <source>
        <dbReference type="ARBA" id="ARBA00004651"/>
    </source>
</evidence>
<dbReference type="GO" id="GO:0005886">
    <property type="term" value="C:plasma membrane"/>
    <property type="evidence" value="ECO:0007669"/>
    <property type="project" value="UniProtKB-SubCell"/>
</dbReference>
<proteinExistence type="predicted"/>
<dbReference type="PIRSF" id="PIRSF035875">
    <property type="entry name" value="RNase_BN"/>
    <property type="match status" value="1"/>
</dbReference>
<name>A0A1J5S7Q5_9ZZZZ</name>
<dbReference type="InterPro" id="IPR017039">
    <property type="entry name" value="Virul_fac_BrkB"/>
</dbReference>
<feature type="transmembrane region" description="Helical" evidence="6">
    <location>
        <begin position="220"/>
        <end position="242"/>
    </location>
</feature>
<feature type="transmembrane region" description="Helical" evidence="6">
    <location>
        <begin position="138"/>
        <end position="168"/>
    </location>
</feature>
<evidence type="ECO:0000256" key="3">
    <source>
        <dbReference type="ARBA" id="ARBA00022692"/>
    </source>
</evidence>
<evidence type="ECO:0000256" key="4">
    <source>
        <dbReference type="ARBA" id="ARBA00022989"/>
    </source>
</evidence>
<keyword evidence="3 6" id="KW-0812">Transmembrane</keyword>
<dbReference type="PANTHER" id="PTHR30213">
    <property type="entry name" value="INNER MEMBRANE PROTEIN YHJD"/>
    <property type="match status" value="1"/>
</dbReference>